<evidence type="ECO:0000313" key="3">
    <source>
        <dbReference type="Proteomes" id="UP000612362"/>
    </source>
</evidence>
<organism evidence="2 3">
    <name type="scientific">Ktedonospora formicarum</name>
    <dbReference type="NCBI Taxonomy" id="2778364"/>
    <lineage>
        <taxon>Bacteria</taxon>
        <taxon>Bacillati</taxon>
        <taxon>Chloroflexota</taxon>
        <taxon>Ktedonobacteria</taxon>
        <taxon>Ktedonobacterales</taxon>
        <taxon>Ktedonobacteraceae</taxon>
        <taxon>Ktedonospora</taxon>
    </lineage>
</organism>
<protein>
    <submittedName>
        <fullName evidence="2">Uncharacterized protein</fullName>
    </submittedName>
</protein>
<proteinExistence type="predicted"/>
<dbReference type="EMBL" id="BNJF01000001">
    <property type="protein sequence ID" value="GHO42338.1"/>
    <property type="molecule type" value="Genomic_DNA"/>
</dbReference>
<reference evidence="2" key="1">
    <citation type="submission" date="2020-10" db="EMBL/GenBank/DDBJ databases">
        <title>Taxonomic study of unclassified bacteria belonging to the class Ktedonobacteria.</title>
        <authorList>
            <person name="Yabe S."/>
            <person name="Wang C.M."/>
            <person name="Zheng Y."/>
            <person name="Sakai Y."/>
            <person name="Cavaletti L."/>
            <person name="Monciardini P."/>
            <person name="Donadio S."/>
        </authorList>
    </citation>
    <scope>NUCLEOTIDE SEQUENCE</scope>
    <source>
        <strain evidence="2">SOSP1-1</strain>
    </source>
</reference>
<dbReference type="AlphaFoldDB" id="A0A8J3HWV2"/>
<comment type="caution">
    <text evidence="2">The sequence shown here is derived from an EMBL/GenBank/DDBJ whole genome shotgun (WGS) entry which is preliminary data.</text>
</comment>
<dbReference type="Proteomes" id="UP000612362">
    <property type="component" value="Unassembled WGS sequence"/>
</dbReference>
<accession>A0A8J3HWV2</accession>
<dbReference type="RefSeq" id="WP_220191888.1">
    <property type="nucleotide sequence ID" value="NZ_BNJF01000001.1"/>
</dbReference>
<evidence type="ECO:0000313" key="2">
    <source>
        <dbReference type="EMBL" id="GHO42338.1"/>
    </source>
</evidence>
<feature type="region of interest" description="Disordered" evidence="1">
    <location>
        <begin position="1"/>
        <end position="76"/>
    </location>
</feature>
<name>A0A8J3HWV2_9CHLR</name>
<gene>
    <name evidence="2" type="ORF">KSX_05010</name>
</gene>
<evidence type="ECO:0000256" key="1">
    <source>
        <dbReference type="SAM" id="MobiDB-lite"/>
    </source>
</evidence>
<keyword evidence="3" id="KW-1185">Reference proteome</keyword>
<sequence length="76" mass="8432">METPQQFDEAHWTTPVPASLPPAEGRDDIGREEECSTVFGESAIISPDPVEGRNDIAEDVEQERQQSYQASREDVG</sequence>
<feature type="compositionally biased region" description="Basic and acidic residues" evidence="1">
    <location>
        <begin position="24"/>
        <end position="34"/>
    </location>
</feature>